<protein>
    <recommendedName>
        <fullName evidence="5">Translocation and assembly module TamB C-terminal domain-containing protein</fullName>
    </recommendedName>
</protein>
<dbReference type="PANTHER" id="PTHR36985">
    <property type="entry name" value="TRANSLOCATION AND ASSEMBLY MODULE SUBUNIT TAMB"/>
    <property type="match status" value="1"/>
</dbReference>
<sequence length="1190" mass="127928">MLIWLGPALVLLLMVVAGFGFWVVKSEPGTRWALGLGVGLVGGQVERVDGSLWDGLEVGHLVLDTPAAKVEIHDLALSVDWPDLRERRLHASNLSVGELALNILESDEPPSEAPFSMPALPVTVALDRFFLGKLNVSLNDEPVLLDVRNLEASLAVSKEDAQLVFRKLEFGRQDIEASVQGEFRLLALADPWPFRVWVETDAKSKEPDSLLCARRFLPDLPLVSTDAESTNTDSAAGSNSESATELDAVSTFCAVDLRAEAEGSMHAAKITLQGEGQDLQLQAAAQLYPQQAFPLHSANWSLVLGDGSSLKGDVNWAGNDQGGVNPNHLIGQVALQRLNLGLVLPEALPQASLTATLDFDVQLRNAAMLESAAVKLAIDPSSSWNGQPLDGHLDFRAVNNDRAQAWVPAPEFVEIQNLDLALRLGANQVSAKGGLGFQLSALELNLDAPRLADFWPDIEGSAALNAGLDGNMAQHQLTLQGRYDAGAQGGDVLGDAPIAVQTELQGGWKASEQNPGQGVWAGRLASLDIEHAGINIATQRPMALNVAPEAQSPDYLLTLGDTAIDVALPSRNSVVIEHRQTRFSPGRWRTQGEIERLTLSRRLIDEVMNLVGEQLPEDAPGQERGRVIVDVDDRNDMVDMTYGLSWDLGFEGALFGQAQVRRLGGDMIVPGDPPFPLGLRTLEADLTATPTANGASRIDVDLNIETQSMGQAQVQVETLLRTTPDGGFVYDPDDGTTVRVQASMQNIGWLSLFVGDATEIGGALQADLTARSRPGGEWALQGEVQGTNIRFIRIDDGVRLVEGTLDGHFEGDRFVLDRLEFPAVRRAVPKEWRTETWTRENPDAQGGKLTLSGYWDVSDSVGKVAVDLYRYPILQRSDRFAMVTGKLNVDMPSPALSIDGELNVDAGWVDLDMLSSVPTVDGDVVVIRPGQKQEESAPLDITLNILIDLGPRFYITGYGVDSGLVGEMRIVMAPQGRPMAYGVLRTRGGAIEAYGQRLQLRRGTITFQGPIASPVLNIEALRTGVAVEAGVRVSGTARKPQINLISYPDVTDVQKLSWLLLGRGPDDSGGDAALLFSVGTSFLGDGEPFYKKFGLDEVSMRSGELGSVGSILPAETVVRGLDSGASDIERQFVVAAKHLSSGFTLSLEQALSDTGTVGRVSYQLARGLSAQLSAGTVSGLALVWRAFSRD</sequence>
<feature type="domain" description="Translocation and assembly module TamB C-terminal" evidence="5">
    <location>
        <begin position="843"/>
        <end position="1176"/>
    </location>
</feature>
<dbReference type="AlphaFoldDB" id="A0A3A1YR32"/>
<evidence type="ECO:0000256" key="4">
    <source>
        <dbReference type="ARBA" id="ARBA00023136"/>
    </source>
</evidence>
<name>A0A3A1YR32_9BURK</name>
<dbReference type="Pfam" id="PF04357">
    <property type="entry name" value="TamB"/>
    <property type="match status" value="1"/>
</dbReference>
<comment type="caution">
    <text evidence="6">The sequence shown here is derived from an EMBL/GenBank/DDBJ whole genome shotgun (WGS) entry which is preliminary data.</text>
</comment>
<accession>A0A3A1YR32</accession>
<dbReference type="GO" id="GO:0097347">
    <property type="term" value="C:TAM protein secretion complex"/>
    <property type="evidence" value="ECO:0007669"/>
    <property type="project" value="TreeGrafter"/>
</dbReference>
<keyword evidence="3" id="KW-1133">Transmembrane helix</keyword>
<evidence type="ECO:0000256" key="2">
    <source>
        <dbReference type="ARBA" id="ARBA00022692"/>
    </source>
</evidence>
<gene>
    <name evidence="6" type="ORF">CJP73_14225</name>
</gene>
<evidence type="ECO:0000256" key="3">
    <source>
        <dbReference type="ARBA" id="ARBA00022989"/>
    </source>
</evidence>
<reference evidence="6 7" key="1">
    <citation type="submission" date="2017-08" db="EMBL/GenBank/DDBJ databases">
        <title>Pusillimonas indicus sp. nov., a member of the family Alcaligenaceae isolated from surface seawater.</title>
        <authorList>
            <person name="Li J."/>
        </authorList>
    </citation>
    <scope>NUCLEOTIDE SEQUENCE [LARGE SCALE GENOMIC DNA]</scope>
    <source>
        <strain evidence="6 7">L52-1-41</strain>
    </source>
</reference>
<dbReference type="OrthoDB" id="5288149at2"/>
<evidence type="ECO:0000259" key="5">
    <source>
        <dbReference type="Pfam" id="PF04357"/>
    </source>
</evidence>
<dbReference type="GO" id="GO:0005886">
    <property type="term" value="C:plasma membrane"/>
    <property type="evidence" value="ECO:0007669"/>
    <property type="project" value="InterPro"/>
</dbReference>
<comment type="subcellular location">
    <subcellularLocation>
        <location evidence="1">Membrane</location>
        <topology evidence="1">Single-pass membrane protein</topology>
    </subcellularLocation>
</comment>
<dbReference type="InterPro" id="IPR007452">
    <property type="entry name" value="TamB_C"/>
</dbReference>
<keyword evidence="4" id="KW-0472">Membrane</keyword>
<evidence type="ECO:0000313" key="7">
    <source>
        <dbReference type="Proteomes" id="UP000266206"/>
    </source>
</evidence>
<dbReference type="PANTHER" id="PTHR36985:SF1">
    <property type="entry name" value="TRANSLOCATION AND ASSEMBLY MODULE SUBUNIT TAMB"/>
    <property type="match status" value="1"/>
</dbReference>
<dbReference type="EMBL" id="NQYH01000016">
    <property type="protein sequence ID" value="RIY39400.1"/>
    <property type="molecule type" value="Genomic_DNA"/>
</dbReference>
<organism evidence="6 7">
    <name type="scientific">Neopusillimonas maritima</name>
    <dbReference type="NCBI Taxonomy" id="2026239"/>
    <lineage>
        <taxon>Bacteria</taxon>
        <taxon>Pseudomonadati</taxon>
        <taxon>Pseudomonadota</taxon>
        <taxon>Betaproteobacteria</taxon>
        <taxon>Burkholderiales</taxon>
        <taxon>Alcaligenaceae</taxon>
        <taxon>Neopusillimonas</taxon>
    </lineage>
</organism>
<evidence type="ECO:0000256" key="1">
    <source>
        <dbReference type="ARBA" id="ARBA00004167"/>
    </source>
</evidence>
<evidence type="ECO:0000313" key="6">
    <source>
        <dbReference type="EMBL" id="RIY39400.1"/>
    </source>
</evidence>
<dbReference type="Proteomes" id="UP000266206">
    <property type="component" value="Unassembled WGS sequence"/>
</dbReference>
<keyword evidence="2" id="KW-0812">Transmembrane</keyword>
<proteinExistence type="predicted"/>
<dbReference type="GO" id="GO:0009306">
    <property type="term" value="P:protein secretion"/>
    <property type="evidence" value="ECO:0007669"/>
    <property type="project" value="InterPro"/>
</dbReference>